<sequence length="515" mass="58491">SSLNAFWTSMRTRHTRRLSRRQEGERQRNAQDDEIFNRTRLVNCGCFMNIILRYYVDAILGLVRDQSDWHLDPLQPIREASHDFTPLGEGNVVSVEFNLLYRWHSTLSAQDTEWFENDVFKRAFPGVNPAELTTQQSSSRQSRMAWPSRRGAIPGNGHPAGKLLKRDASGRFKDGDLANVLQNATDWYAGAFKARCIPETLRMVELMAIEQSRTWGTCPEWNPDPKVEKTLELIKTKAIEKIGTRDRFVDVIKDVINLLPIHWLSQEVAGFPLKTEKTQKGQWYEGVTYDRWSDIAEYIYLDFDPVNDWRLRESSQVNAHECISAIAGHLDRVSLKLWEDHGKSNGIPVEFAAYLFAATVPTATLYSQALSHIVNFYLQDERKARREEIVVLSKSTDKDANAKIMRHAYEALRLHPITAGVYRTAIKAGSIGPVEVQGGQSVSASIIDANTDTVPPVLGVIFGLKDLKRGPNESGKLLTFTEDFHGAKRVMYPSQRGLVTPWPESLILEVHNSRR</sequence>
<accession>A0A9P6CT51</accession>
<gene>
    <name evidence="2" type="ORF">BDN70DRAFT_900339</name>
</gene>
<name>A0A9P6CT51_9AGAR</name>
<proteinExistence type="predicted"/>
<keyword evidence="3" id="KW-1185">Reference proteome</keyword>
<dbReference type="EMBL" id="MU155507">
    <property type="protein sequence ID" value="KAF9472690.1"/>
    <property type="molecule type" value="Genomic_DNA"/>
</dbReference>
<dbReference type="GO" id="GO:0020037">
    <property type="term" value="F:heme binding"/>
    <property type="evidence" value="ECO:0007669"/>
    <property type="project" value="InterPro"/>
</dbReference>
<dbReference type="SUPFAM" id="SSF48264">
    <property type="entry name" value="Cytochrome P450"/>
    <property type="match status" value="1"/>
</dbReference>
<dbReference type="SUPFAM" id="SSF48113">
    <property type="entry name" value="Heme-dependent peroxidases"/>
    <property type="match status" value="1"/>
</dbReference>
<dbReference type="GO" id="GO:0006979">
    <property type="term" value="P:response to oxidative stress"/>
    <property type="evidence" value="ECO:0007669"/>
    <property type="project" value="InterPro"/>
</dbReference>
<dbReference type="Gene3D" id="1.10.630.10">
    <property type="entry name" value="Cytochrome P450"/>
    <property type="match status" value="1"/>
</dbReference>
<dbReference type="GO" id="GO:0016705">
    <property type="term" value="F:oxidoreductase activity, acting on paired donors, with incorporation or reduction of molecular oxygen"/>
    <property type="evidence" value="ECO:0007669"/>
    <property type="project" value="InterPro"/>
</dbReference>
<dbReference type="GO" id="GO:0004497">
    <property type="term" value="F:monooxygenase activity"/>
    <property type="evidence" value="ECO:0007669"/>
    <property type="project" value="InterPro"/>
</dbReference>
<dbReference type="GO" id="GO:0004601">
    <property type="term" value="F:peroxidase activity"/>
    <property type="evidence" value="ECO:0007669"/>
    <property type="project" value="InterPro"/>
</dbReference>
<dbReference type="Gene3D" id="1.10.640.10">
    <property type="entry name" value="Haem peroxidase domain superfamily, animal type"/>
    <property type="match status" value="1"/>
</dbReference>
<evidence type="ECO:0000313" key="2">
    <source>
        <dbReference type="EMBL" id="KAF9472690.1"/>
    </source>
</evidence>
<dbReference type="Proteomes" id="UP000807469">
    <property type="component" value="Unassembled WGS sequence"/>
</dbReference>
<dbReference type="PANTHER" id="PTHR11903:SF37">
    <property type="entry name" value="PSI-PRODUCING OXYGENASE A"/>
    <property type="match status" value="1"/>
</dbReference>
<reference evidence="2" key="1">
    <citation type="submission" date="2020-11" db="EMBL/GenBank/DDBJ databases">
        <authorList>
            <consortium name="DOE Joint Genome Institute"/>
            <person name="Ahrendt S."/>
            <person name="Riley R."/>
            <person name="Andreopoulos W."/>
            <person name="Labutti K."/>
            <person name="Pangilinan J."/>
            <person name="Ruiz-Duenas F.J."/>
            <person name="Barrasa J.M."/>
            <person name="Sanchez-Garcia M."/>
            <person name="Camarero S."/>
            <person name="Miyauchi S."/>
            <person name="Serrano A."/>
            <person name="Linde D."/>
            <person name="Babiker R."/>
            <person name="Drula E."/>
            <person name="Ayuso-Fernandez I."/>
            <person name="Pacheco R."/>
            <person name="Padilla G."/>
            <person name="Ferreira P."/>
            <person name="Barriuso J."/>
            <person name="Kellner H."/>
            <person name="Castanera R."/>
            <person name="Alfaro M."/>
            <person name="Ramirez L."/>
            <person name="Pisabarro A.G."/>
            <person name="Kuo A."/>
            <person name="Tritt A."/>
            <person name="Lipzen A."/>
            <person name="He G."/>
            <person name="Yan M."/>
            <person name="Ng V."/>
            <person name="Cullen D."/>
            <person name="Martin F."/>
            <person name="Rosso M.-N."/>
            <person name="Henrissat B."/>
            <person name="Hibbett D."/>
            <person name="Martinez A.T."/>
            <person name="Grigoriev I.V."/>
        </authorList>
    </citation>
    <scope>NUCLEOTIDE SEQUENCE</scope>
    <source>
        <strain evidence="2">CIRM-BRFM 674</strain>
    </source>
</reference>
<organism evidence="2 3">
    <name type="scientific">Pholiota conissans</name>
    <dbReference type="NCBI Taxonomy" id="109636"/>
    <lineage>
        <taxon>Eukaryota</taxon>
        <taxon>Fungi</taxon>
        <taxon>Dikarya</taxon>
        <taxon>Basidiomycota</taxon>
        <taxon>Agaricomycotina</taxon>
        <taxon>Agaricomycetes</taxon>
        <taxon>Agaricomycetidae</taxon>
        <taxon>Agaricales</taxon>
        <taxon>Agaricineae</taxon>
        <taxon>Strophariaceae</taxon>
        <taxon>Pholiota</taxon>
    </lineage>
</organism>
<dbReference type="InterPro" id="IPR010255">
    <property type="entry name" value="Haem_peroxidase_sf"/>
</dbReference>
<dbReference type="InterPro" id="IPR036396">
    <property type="entry name" value="Cyt_P450_sf"/>
</dbReference>
<dbReference type="InterPro" id="IPR037120">
    <property type="entry name" value="Haem_peroxidase_sf_animal"/>
</dbReference>
<dbReference type="AlphaFoldDB" id="A0A9P6CT51"/>
<dbReference type="PANTHER" id="PTHR11903">
    <property type="entry name" value="PROSTAGLANDIN G/H SYNTHASE"/>
    <property type="match status" value="1"/>
</dbReference>
<dbReference type="GO" id="GO:0005506">
    <property type="term" value="F:iron ion binding"/>
    <property type="evidence" value="ECO:0007669"/>
    <property type="project" value="InterPro"/>
</dbReference>
<evidence type="ECO:0000256" key="1">
    <source>
        <dbReference type="SAM" id="MobiDB-lite"/>
    </source>
</evidence>
<protein>
    <submittedName>
        <fullName evidence="2">Uncharacterized protein</fullName>
    </submittedName>
</protein>
<dbReference type="OrthoDB" id="3187252at2759"/>
<feature type="region of interest" description="Disordered" evidence="1">
    <location>
        <begin position="132"/>
        <end position="160"/>
    </location>
</feature>
<dbReference type="InterPro" id="IPR050783">
    <property type="entry name" value="Oxylipin_biosynth_metab"/>
</dbReference>
<comment type="caution">
    <text evidence="2">The sequence shown here is derived from an EMBL/GenBank/DDBJ whole genome shotgun (WGS) entry which is preliminary data.</text>
</comment>
<feature type="non-terminal residue" evidence="2">
    <location>
        <position position="1"/>
    </location>
</feature>
<evidence type="ECO:0000313" key="3">
    <source>
        <dbReference type="Proteomes" id="UP000807469"/>
    </source>
</evidence>